<dbReference type="RefSeq" id="WP_157856666.1">
    <property type="nucleotide sequence ID" value="NZ_JAVRFJ010000013.1"/>
</dbReference>
<evidence type="ECO:0000313" key="2">
    <source>
        <dbReference type="EMBL" id="MDT0569079.1"/>
    </source>
</evidence>
<keyword evidence="1" id="KW-0812">Transmembrane</keyword>
<evidence type="ECO:0000256" key="1">
    <source>
        <dbReference type="SAM" id="Phobius"/>
    </source>
</evidence>
<dbReference type="Proteomes" id="UP001180737">
    <property type="component" value="Unassembled WGS sequence"/>
</dbReference>
<proteinExistence type="predicted"/>
<accession>A0ABU2YXM1</accession>
<keyword evidence="1" id="KW-1133">Transmembrane helix</keyword>
<gene>
    <name evidence="2" type="ORF">RM704_16635</name>
</gene>
<keyword evidence="1" id="KW-0472">Membrane</keyword>
<keyword evidence="3" id="KW-1185">Reference proteome</keyword>
<evidence type="ECO:0000313" key="3">
    <source>
        <dbReference type="Proteomes" id="UP001180737"/>
    </source>
</evidence>
<comment type="caution">
    <text evidence="2">The sequence shown here is derived from an EMBL/GenBank/DDBJ whole genome shotgun (WGS) entry which is preliminary data.</text>
</comment>
<feature type="transmembrane region" description="Helical" evidence="1">
    <location>
        <begin position="6"/>
        <end position="28"/>
    </location>
</feature>
<organism evidence="2 3">
    <name type="scientific">Streptomyces gottesmaniae</name>
    <dbReference type="NCBI Taxonomy" id="3075518"/>
    <lineage>
        <taxon>Bacteria</taxon>
        <taxon>Bacillati</taxon>
        <taxon>Actinomycetota</taxon>
        <taxon>Actinomycetes</taxon>
        <taxon>Kitasatosporales</taxon>
        <taxon>Streptomycetaceae</taxon>
        <taxon>Streptomyces</taxon>
    </lineage>
</organism>
<sequence length="188" mass="20483">MQTEMWVGLIGFGGAVVGAGGALVGGWLQQRHQAAVLREQQEAARTGLLEERGRAAGEKALSELYVLRRHLKDCELRPVPEELQPWRGIARTFIDDAELAVMLMPNAAEVQSRVADAAGLITETLMIGREEARMMTDGEHRTHVNLCLAGTLEAIGVLSAFMRGDPLPGRGRLVSRHLGRNQRPTSPS</sequence>
<name>A0ABU2YXM1_9ACTN</name>
<dbReference type="EMBL" id="JAVRFJ010000013">
    <property type="protein sequence ID" value="MDT0569079.1"/>
    <property type="molecule type" value="Genomic_DNA"/>
</dbReference>
<reference evidence="2" key="1">
    <citation type="submission" date="2024-05" db="EMBL/GenBank/DDBJ databases">
        <title>30 novel species of actinomycetes from the DSMZ collection.</title>
        <authorList>
            <person name="Nouioui I."/>
        </authorList>
    </citation>
    <scope>NUCLEOTIDE SEQUENCE</scope>
    <source>
        <strain evidence="2">DSM 3412</strain>
    </source>
</reference>
<protein>
    <submittedName>
        <fullName evidence="2">Uncharacterized protein</fullName>
    </submittedName>
</protein>